<comment type="similarity">
    <text evidence="1">Belongs to the metallo-beta-lactamase superfamily. Class-B beta-lactamase family.</text>
</comment>
<dbReference type="InterPro" id="IPR006311">
    <property type="entry name" value="TAT_signal"/>
</dbReference>
<dbReference type="PANTHER" id="PTHR42951:SF4">
    <property type="entry name" value="ACYL-COENZYME A THIOESTERASE MBLAC2"/>
    <property type="match status" value="1"/>
</dbReference>
<proteinExistence type="inferred from homology"/>
<dbReference type="InterPro" id="IPR050855">
    <property type="entry name" value="NDM-1-like"/>
</dbReference>
<dbReference type="SUPFAM" id="SSF56281">
    <property type="entry name" value="Metallo-hydrolase/oxidoreductase"/>
    <property type="match status" value="1"/>
</dbReference>
<comment type="caution">
    <text evidence="3">The sequence shown here is derived from an EMBL/GenBank/DDBJ whole genome shotgun (WGS) entry which is preliminary data.</text>
</comment>
<dbReference type="EMBL" id="DTKL01000008">
    <property type="protein sequence ID" value="HGY93164.1"/>
    <property type="molecule type" value="Genomic_DNA"/>
</dbReference>
<sequence>MANVNFTLPSRRHFLRQASMAAGASLLLSRTSLWAQTPGLHLTKQEFYTAAAHEKIRTTKLRDGIFLLEGAGGNVICHTGPDGSLLIDCQFAAGAPHLLAAMAALRAQPLKLLINTHWHFDHTDANAVMHQHGAFLIAHENCRARLASPQVIAFYGLTFPPAPAAALPQQTFTREETVYFNGVTHHLMHAPTAHTDTDIFIHFAERNVIHTGDLWFNGYYPLIDVSTGGTIQGMIDGVNRCLALADTDTKIVPGHGELGTRAQLVQYRDMLVTVAERVRKLKAQGKSLPQTLAAQPTSDLDAVWGKGAMKGSALTTFAWQTI</sequence>
<dbReference type="AlphaFoldDB" id="A0A7V5CS63"/>
<protein>
    <submittedName>
        <fullName evidence="3">MBL fold metallo-hydrolase</fullName>
    </submittedName>
</protein>
<dbReference type="GO" id="GO:0016787">
    <property type="term" value="F:hydrolase activity"/>
    <property type="evidence" value="ECO:0007669"/>
    <property type="project" value="UniProtKB-KW"/>
</dbReference>
<keyword evidence="3" id="KW-0378">Hydrolase</keyword>
<dbReference type="Pfam" id="PF00753">
    <property type="entry name" value="Lactamase_B"/>
    <property type="match status" value="1"/>
</dbReference>
<name>A0A7V5CS63_9BACT</name>
<dbReference type="InterPro" id="IPR036866">
    <property type="entry name" value="RibonucZ/Hydroxyglut_hydro"/>
</dbReference>
<gene>
    <name evidence="3" type="ORF">ENW50_00520</name>
</gene>
<evidence type="ECO:0000259" key="2">
    <source>
        <dbReference type="SMART" id="SM00849"/>
    </source>
</evidence>
<dbReference type="PANTHER" id="PTHR42951">
    <property type="entry name" value="METALLO-BETA-LACTAMASE DOMAIN-CONTAINING"/>
    <property type="match status" value="1"/>
</dbReference>
<feature type="domain" description="Metallo-beta-lactamase" evidence="2">
    <location>
        <begin position="70"/>
        <end position="255"/>
    </location>
</feature>
<accession>A0A7V5CS63</accession>
<evidence type="ECO:0000256" key="1">
    <source>
        <dbReference type="ARBA" id="ARBA00005250"/>
    </source>
</evidence>
<dbReference type="SMART" id="SM00849">
    <property type="entry name" value="Lactamase_B"/>
    <property type="match status" value="1"/>
</dbReference>
<dbReference type="InterPro" id="IPR001279">
    <property type="entry name" value="Metallo-B-lactamas"/>
</dbReference>
<organism evidence="3">
    <name type="scientific">Acidobacterium capsulatum</name>
    <dbReference type="NCBI Taxonomy" id="33075"/>
    <lineage>
        <taxon>Bacteria</taxon>
        <taxon>Pseudomonadati</taxon>
        <taxon>Acidobacteriota</taxon>
        <taxon>Terriglobia</taxon>
        <taxon>Terriglobales</taxon>
        <taxon>Acidobacteriaceae</taxon>
        <taxon>Acidobacterium</taxon>
    </lineage>
</organism>
<dbReference type="PROSITE" id="PS51318">
    <property type="entry name" value="TAT"/>
    <property type="match status" value="1"/>
</dbReference>
<reference evidence="3" key="1">
    <citation type="journal article" date="2020" name="mSystems">
        <title>Genome- and Community-Level Interaction Insights into Carbon Utilization and Element Cycling Functions of Hydrothermarchaeota in Hydrothermal Sediment.</title>
        <authorList>
            <person name="Zhou Z."/>
            <person name="Liu Y."/>
            <person name="Xu W."/>
            <person name="Pan J."/>
            <person name="Luo Z.H."/>
            <person name="Li M."/>
        </authorList>
    </citation>
    <scope>NUCLEOTIDE SEQUENCE [LARGE SCALE GENOMIC DNA]</scope>
    <source>
        <strain evidence="3">SpSt-855</strain>
    </source>
</reference>
<evidence type="ECO:0000313" key="3">
    <source>
        <dbReference type="EMBL" id="HGY93164.1"/>
    </source>
</evidence>
<dbReference type="Gene3D" id="3.60.15.10">
    <property type="entry name" value="Ribonuclease Z/Hydroxyacylglutathione hydrolase-like"/>
    <property type="match status" value="1"/>
</dbReference>
<dbReference type="GO" id="GO:0017001">
    <property type="term" value="P:antibiotic catabolic process"/>
    <property type="evidence" value="ECO:0007669"/>
    <property type="project" value="UniProtKB-ARBA"/>
</dbReference>